<accession>A0A1S8X265</accession>
<dbReference type="GO" id="GO:0005509">
    <property type="term" value="F:calcium ion binding"/>
    <property type="evidence" value="ECO:0007669"/>
    <property type="project" value="InterPro"/>
</dbReference>
<keyword evidence="2" id="KW-0009">Actin-binding</keyword>
<protein>
    <submittedName>
        <fullName evidence="4">Ca2+ insensitive EF hand</fullName>
    </submittedName>
</protein>
<dbReference type="FunFam" id="1.10.238.10:FF:000004">
    <property type="entry name" value="Actinin alpha 1"/>
    <property type="match status" value="1"/>
</dbReference>
<dbReference type="Gene3D" id="1.10.238.10">
    <property type="entry name" value="EF-hand"/>
    <property type="match status" value="1"/>
</dbReference>
<dbReference type="InterPro" id="IPR002048">
    <property type="entry name" value="EF_hand_dom"/>
</dbReference>
<feature type="domain" description="EF-hand" evidence="3">
    <location>
        <begin position="33"/>
        <end position="68"/>
    </location>
</feature>
<dbReference type="Pfam" id="PF08726">
    <property type="entry name" value="EFhand_Ca_insen"/>
    <property type="match status" value="1"/>
</dbReference>
<reference evidence="4 5" key="1">
    <citation type="submission" date="2015-03" db="EMBL/GenBank/DDBJ databases">
        <title>Draft genome of the nematode, Opisthorchis viverrini.</title>
        <authorList>
            <person name="Mitreva M."/>
        </authorList>
    </citation>
    <scope>NUCLEOTIDE SEQUENCE [LARGE SCALE GENOMIC DNA]</scope>
    <source>
        <strain evidence="4">Khon Kaen</strain>
    </source>
</reference>
<organism evidence="4 5">
    <name type="scientific">Opisthorchis viverrini</name>
    <name type="common">Southeast Asian liver fluke</name>
    <dbReference type="NCBI Taxonomy" id="6198"/>
    <lineage>
        <taxon>Eukaryota</taxon>
        <taxon>Metazoa</taxon>
        <taxon>Spiralia</taxon>
        <taxon>Lophotrochozoa</taxon>
        <taxon>Platyhelminthes</taxon>
        <taxon>Trematoda</taxon>
        <taxon>Digenea</taxon>
        <taxon>Opisthorchiida</taxon>
        <taxon>Opisthorchiata</taxon>
        <taxon>Opisthorchiidae</taxon>
        <taxon>Opisthorchis</taxon>
    </lineage>
</organism>
<evidence type="ECO:0000256" key="1">
    <source>
        <dbReference type="ARBA" id="ARBA00022737"/>
    </source>
</evidence>
<proteinExistence type="predicted"/>
<evidence type="ECO:0000259" key="3">
    <source>
        <dbReference type="PROSITE" id="PS50222"/>
    </source>
</evidence>
<dbReference type="EMBL" id="KV892430">
    <property type="protein sequence ID" value="OON20808.1"/>
    <property type="molecule type" value="Genomic_DNA"/>
</dbReference>
<dbReference type="Proteomes" id="UP000243686">
    <property type="component" value="Unassembled WGS sequence"/>
</dbReference>
<dbReference type="AlphaFoldDB" id="A0A1S8X265"/>
<dbReference type="GO" id="GO:0003779">
    <property type="term" value="F:actin binding"/>
    <property type="evidence" value="ECO:0007669"/>
    <property type="project" value="UniProtKB-KW"/>
</dbReference>
<dbReference type="InterPro" id="IPR011992">
    <property type="entry name" value="EF-hand-dom_pair"/>
</dbReference>
<dbReference type="SMART" id="SM01184">
    <property type="entry name" value="efhand_Ca_insen"/>
    <property type="match status" value="1"/>
</dbReference>
<dbReference type="PROSITE" id="PS50222">
    <property type="entry name" value="EF_HAND_2"/>
    <property type="match status" value="1"/>
</dbReference>
<dbReference type="SUPFAM" id="SSF47473">
    <property type="entry name" value="EF-hand"/>
    <property type="match status" value="1"/>
</dbReference>
<dbReference type="InterPro" id="IPR014837">
    <property type="entry name" value="EF-hand_Ca_insen"/>
</dbReference>
<name>A0A1S8X265_OPIVI</name>
<evidence type="ECO:0000313" key="4">
    <source>
        <dbReference type="EMBL" id="OON20808.1"/>
    </source>
</evidence>
<sequence length="139" mass="15548">MQDSLQNPASRLMYTALLSVQNTMSTNGTPLSLGESDFSRTMQQVDPGHKGYVTFDSFLNFVTRENADEDTAEQITQSFKVLSGDKGYVTADDLRRYLPPDDAEYCIKRMMRASGPHGDSGALNYEQFTLEIYGSQKPK</sequence>
<evidence type="ECO:0000313" key="5">
    <source>
        <dbReference type="Proteomes" id="UP000243686"/>
    </source>
</evidence>
<keyword evidence="1" id="KW-0677">Repeat</keyword>
<keyword evidence="5" id="KW-1185">Reference proteome</keyword>
<gene>
    <name evidence="4" type="ORF">X801_03303</name>
</gene>
<evidence type="ECO:0000256" key="2">
    <source>
        <dbReference type="ARBA" id="ARBA00023203"/>
    </source>
</evidence>